<accession>A0A409V8P6</accession>
<feature type="compositionally biased region" description="Polar residues" evidence="1">
    <location>
        <begin position="729"/>
        <end position="738"/>
    </location>
</feature>
<feature type="region of interest" description="Disordered" evidence="1">
    <location>
        <begin position="1604"/>
        <end position="1780"/>
    </location>
</feature>
<feature type="region of interest" description="Disordered" evidence="1">
    <location>
        <begin position="209"/>
        <end position="419"/>
    </location>
</feature>
<feature type="compositionally biased region" description="Polar residues" evidence="1">
    <location>
        <begin position="319"/>
        <end position="329"/>
    </location>
</feature>
<sequence>MSTPYRTPRVPHPPHPTPLSASQNILGSKQLRQPVQNPYDKFPQADFDAWINGITGALKQALGQAELEPPPLLKSQQSPLWTSSDTGHGSLRYPRVDFDEEDEEVGNETFAEIKARQVGKGKARDPREGPGLQKGRQHEPIEIVSSDEEDIDEVAQSIRVDEEEDDLDSVHSGTEVEILREVRDKGIAMEGGFDVQSEDEYEETLEVGAHSDVQGQVVYEDGGADSYNEEEYHSGDATGSEVDDEIQYISDDAHEEPLSQPSKTHLWENESAGWDEEGSEGGYSDQGDNLGSGRAASRDHEASPEIIEIGSDDEEPQHDSSTPHQNSKAFSPPMPRSPGDFGLHHRMTEERKLSYSYIDDDMATDEDWKEEEDELEEEDEYPAEDNYRGEEEEEVVHHASPAPQSQAVNNYSPAPRDYQHYSEGHVKMDASFTANNPAREESLPDENRDLEEEEEFAVKQPDYDDTSFPPRSAIQEGYHVDIRDPWEGPHYYAEDLYTGGDRIVPTSDPHDLGDLDDTEEADEQPADRNTAFPLRRATPEQVVELPDQWRPLETYAEDFFSGGNVHARFPNAPIDLDSLQGSADLPSAQATAPELLARTTEPEVMTLDKSDDDISASSNQPEVKDSPSQIDDIPSINVVPGDGASDASAVDDNFTIIPPTPLISSALSDFDKNSEDGLSPNGIDVSRNIMLYNYFGDPLCRTGQPQQEPVNHESISKELEMGTTVRIDTISSQLNSPTLDERDGNGSTETKDADENMEEMTHTSPSLKTTELSTVPGNFDEDSGDEKPKVAPVGNDEVSANQDFVEEPNAAYQATTSIPLRDDLSGHRNDQGAPATPTEASTSSAVVDEHTAHSTLPDTFGENQATATEGATVEYEQLPTPPSELNYLPASPSVQTPRNEKEVEVHPDVAGFHPGVGNLFSSDPAPARLEYTASESEQEQIDELDNDDFETGVESNGKMEVPPVISTPNLDVGSDGMAHEAPSARLTEELDGGPEGHDETKLLTGETASTRVAPNPLDIVPTSESPFDGSNGGANVLTTGNTPGATSSASSTHIDINEERQAPDQFISQSTRDAPQIADNTISQPSRPSLSQRQPSTFSMTVPLSRSSTIPILVADPYPASLSTPGHSLVTSQYISENDDFGIASPSPSSDKDSTDLDLQYPATPIIPPDQGPSSINPEGAPIEESVSTTGSDKEIADTNLEKQPTRETVVDENGITGGEPVKSPSSETEEHRNLSVHETETQNSLKRKREVSDIPNEAAVVKQNRRKSRGKSRKSISSPEKIEGDVVVVKPRTKTKPSMDQTSTPAKPRSSSTSISHKPDSFASSIGSSARSEISLVMQPSPTVDKPHISFPIPMPVVNLFHAHGQRKKQGYLPPPIPRHIPAHSPSVTRVIEKIPQDQTVPRSATPTPQFPAQLAPTSTPASVDPVPFPNHSGSTSTSAPISDTPPLHSEPAPKSSRHSADPPAATPAKHLSATHVSATPTSHTPVTRSHCRYHKISLPYSEDEGSPRVFFLVPGCSLAHPELMREESIEDHGDASQEDGSRMIRNIDSLNFDSDMIGALRQLVGLDILREQEVFYLPSPGDGVTQKIPSRKIFSDKPAVIRAGEGSNHSGSPGQSVTAASPRPPLSVANSVSTTRSFYPKKWGSDRGSPTPSTHSEFDDDPEEGPSKHIWSSPTDNGPELGSLGPPKVKTKKARRIGKVDKTYTPDEDVNDDEDEQPVAKRRRRKSTKRGVKRTRTADTLEDEKPGKKPRKLKTHSTMPTSFAPVPVTVQENQPDPA</sequence>
<dbReference type="InParanoid" id="A0A409V8P6"/>
<feature type="compositionally biased region" description="Low complexity" evidence="1">
    <location>
        <begin position="1322"/>
        <end position="1335"/>
    </location>
</feature>
<feature type="region of interest" description="Disordered" evidence="1">
    <location>
        <begin position="500"/>
        <end position="539"/>
    </location>
</feature>
<feature type="compositionally biased region" description="Polar residues" evidence="1">
    <location>
        <begin position="615"/>
        <end position="629"/>
    </location>
</feature>
<dbReference type="OrthoDB" id="2804229at2759"/>
<proteinExistence type="predicted"/>
<feature type="region of interest" description="Disordered" evidence="1">
    <location>
        <begin position="1"/>
        <end position="24"/>
    </location>
</feature>
<feature type="compositionally biased region" description="Polar residues" evidence="1">
    <location>
        <begin position="1630"/>
        <end position="1639"/>
    </location>
</feature>
<dbReference type="EMBL" id="NHTK01006135">
    <property type="protein sequence ID" value="PPQ62954.1"/>
    <property type="molecule type" value="Genomic_DNA"/>
</dbReference>
<feature type="compositionally biased region" description="Polar residues" evidence="1">
    <location>
        <begin position="1476"/>
        <end position="1489"/>
    </location>
</feature>
<feature type="region of interest" description="Disordered" evidence="1">
    <location>
        <begin position="932"/>
        <end position="1102"/>
    </location>
</feature>
<feature type="compositionally biased region" description="Polar residues" evidence="1">
    <location>
        <begin position="402"/>
        <end position="412"/>
    </location>
</feature>
<feature type="compositionally biased region" description="Polar residues" evidence="1">
    <location>
        <begin position="1297"/>
        <end position="1317"/>
    </location>
</feature>
<feature type="compositionally biased region" description="Polar residues" evidence="1">
    <location>
        <begin position="762"/>
        <end position="776"/>
    </location>
</feature>
<feature type="compositionally biased region" description="Basic and acidic residues" evidence="1">
    <location>
        <begin position="1229"/>
        <end position="1241"/>
    </location>
</feature>
<feature type="compositionally biased region" description="Polar residues" evidence="1">
    <location>
        <begin position="853"/>
        <end position="869"/>
    </location>
</feature>
<feature type="region of interest" description="Disordered" evidence="1">
    <location>
        <begin position="435"/>
        <end position="485"/>
    </location>
</feature>
<feature type="compositionally biased region" description="Polar residues" evidence="1">
    <location>
        <begin position="1398"/>
        <end position="1409"/>
    </location>
</feature>
<gene>
    <name evidence="2" type="ORF">CVT24_006194</name>
</gene>
<evidence type="ECO:0000256" key="1">
    <source>
        <dbReference type="SAM" id="MobiDB-lite"/>
    </source>
</evidence>
<feature type="compositionally biased region" description="Acidic residues" evidence="1">
    <location>
        <begin position="514"/>
        <end position="524"/>
    </location>
</feature>
<name>A0A409V8P6_9AGAR</name>
<feature type="compositionally biased region" description="Basic residues" evidence="1">
    <location>
        <begin position="1722"/>
        <end position="1737"/>
    </location>
</feature>
<feature type="compositionally biased region" description="Polar residues" evidence="1">
    <location>
        <begin position="1433"/>
        <end position="1443"/>
    </location>
</feature>
<feature type="compositionally biased region" description="Basic and acidic residues" evidence="1">
    <location>
        <begin position="739"/>
        <end position="754"/>
    </location>
</feature>
<keyword evidence="3" id="KW-1185">Reference proteome</keyword>
<feature type="region of interest" description="Disordered" evidence="1">
    <location>
        <begin position="608"/>
        <end position="635"/>
    </location>
</feature>
<feature type="compositionally biased region" description="Basic and acidic residues" evidence="1">
    <location>
        <begin position="820"/>
        <end position="830"/>
    </location>
</feature>
<feature type="compositionally biased region" description="Acidic residues" evidence="1">
    <location>
        <begin position="936"/>
        <end position="951"/>
    </location>
</feature>
<feature type="compositionally biased region" description="Low complexity" evidence="1">
    <location>
        <begin position="1083"/>
        <end position="1096"/>
    </location>
</feature>
<protein>
    <submittedName>
        <fullName evidence="2">Uncharacterized protein</fullName>
    </submittedName>
</protein>
<organism evidence="2 3">
    <name type="scientific">Panaeolus cyanescens</name>
    <dbReference type="NCBI Taxonomy" id="181874"/>
    <lineage>
        <taxon>Eukaryota</taxon>
        <taxon>Fungi</taxon>
        <taxon>Dikarya</taxon>
        <taxon>Basidiomycota</taxon>
        <taxon>Agaricomycotina</taxon>
        <taxon>Agaricomycetes</taxon>
        <taxon>Agaricomycetidae</taxon>
        <taxon>Agaricales</taxon>
        <taxon>Agaricineae</taxon>
        <taxon>Galeropsidaceae</taxon>
        <taxon>Panaeolus</taxon>
    </lineage>
</organism>
<feature type="compositionally biased region" description="Basic and acidic residues" evidence="1">
    <location>
        <begin position="438"/>
        <end position="447"/>
    </location>
</feature>
<feature type="compositionally biased region" description="Basic and acidic residues" evidence="1">
    <location>
        <begin position="342"/>
        <end position="353"/>
    </location>
</feature>
<feature type="region of interest" description="Disordered" evidence="1">
    <location>
        <begin position="729"/>
        <end position="903"/>
    </location>
</feature>
<reference evidence="2 3" key="1">
    <citation type="journal article" date="2018" name="Evol. Lett.">
        <title>Horizontal gene cluster transfer increased hallucinogenic mushroom diversity.</title>
        <authorList>
            <person name="Reynolds H.T."/>
            <person name="Vijayakumar V."/>
            <person name="Gluck-Thaler E."/>
            <person name="Korotkin H.B."/>
            <person name="Matheny P.B."/>
            <person name="Slot J.C."/>
        </authorList>
    </citation>
    <scope>NUCLEOTIDE SEQUENCE [LARGE SCALE GENOMIC DNA]</scope>
    <source>
        <strain evidence="2 3">2629</strain>
    </source>
</reference>
<feature type="compositionally biased region" description="Polar residues" evidence="1">
    <location>
        <begin position="1609"/>
        <end position="1621"/>
    </location>
</feature>
<feature type="compositionally biased region" description="Polar residues" evidence="1">
    <location>
        <begin position="1036"/>
        <end position="1054"/>
    </location>
</feature>
<feature type="compositionally biased region" description="Basic and acidic residues" evidence="1">
    <location>
        <begin position="1738"/>
        <end position="1749"/>
    </location>
</feature>
<dbReference type="STRING" id="181874.A0A409V8P6"/>
<evidence type="ECO:0000313" key="2">
    <source>
        <dbReference type="EMBL" id="PPQ62954.1"/>
    </source>
</evidence>
<evidence type="ECO:0000313" key="3">
    <source>
        <dbReference type="Proteomes" id="UP000284842"/>
    </source>
</evidence>
<feature type="region of interest" description="Disordered" evidence="1">
    <location>
        <begin position="70"/>
        <end position="151"/>
    </location>
</feature>
<dbReference type="Proteomes" id="UP000284842">
    <property type="component" value="Unassembled WGS sequence"/>
</dbReference>
<feature type="region of interest" description="Disordered" evidence="1">
    <location>
        <begin position="1139"/>
        <end position="1335"/>
    </location>
</feature>
<feature type="compositionally biased region" description="Polar residues" evidence="1">
    <location>
        <begin position="1066"/>
        <end position="1082"/>
    </location>
</feature>
<feature type="compositionally biased region" description="Basic and acidic residues" evidence="1">
    <location>
        <begin position="1192"/>
        <end position="1210"/>
    </location>
</feature>
<feature type="compositionally biased region" description="Basic residues" evidence="1">
    <location>
        <begin position="1264"/>
        <end position="1275"/>
    </location>
</feature>
<feature type="compositionally biased region" description="Acidic residues" evidence="1">
    <location>
        <begin position="1708"/>
        <end position="1719"/>
    </location>
</feature>
<comment type="caution">
    <text evidence="2">The sequence shown here is derived from an EMBL/GenBank/DDBJ whole genome shotgun (WGS) entry which is preliminary data.</text>
</comment>
<feature type="region of interest" description="Disordered" evidence="1">
    <location>
        <begin position="1398"/>
        <end position="1489"/>
    </location>
</feature>
<feature type="compositionally biased region" description="Acidic residues" evidence="1">
    <location>
        <begin position="358"/>
        <end position="383"/>
    </location>
</feature>